<evidence type="ECO:0000259" key="5">
    <source>
        <dbReference type="PROSITE" id="PS50931"/>
    </source>
</evidence>
<dbReference type="InterPro" id="IPR036390">
    <property type="entry name" value="WH_DNA-bd_sf"/>
</dbReference>
<dbReference type="Pfam" id="PF00126">
    <property type="entry name" value="HTH_1"/>
    <property type="match status" value="1"/>
</dbReference>
<evidence type="ECO:0000313" key="6">
    <source>
        <dbReference type="EMBL" id="MFB9207221.1"/>
    </source>
</evidence>
<proteinExistence type="inferred from homology"/>
<evidence type="ECO:0000256" key="2">
    <source>
        <dbReference type="ARBA" id="ARBA00023015"/>
    </source>
</evidence>
<dbReference type="InterPro" id="IPR000847">
    <property type="entry name" value="LysR_HTH_N"/>
</dbReference>
<dbReference type="InterPro" id="IPR005119">
    <property type="entry name" value="LysR_subst-bd"/>
</dbReference>
<feature type="domain" description="HTH lysR-type" evidence="5">
    <location>
        <begin position="1"/>
        <end position="58"/>
    </location>
</feature>
<evidence type="ECO:0000256" key="1">
    <source>
        <dbReference type="ARBA" id="ARBA00009437"/>
    </source>
</evidence>
<evidence type="ECO:0000256" key="4">
    <source>
        <dbReference type="ARBA" id="ARBA00023163"/>
    </source>
</evidence>
<dbReference type="SUPFAM" id="SSF46785">
    <property type="entry name" value="Winged helix' DNA-binding domain"/>
    <property type="match status" value="1"/>
</dbReference>
<reference evidence="6 7" key="1">
    <citation type="submission" date="2024-09" db="EMBL/GenBank/DDBJ databases">
        <authorList>
            <person name="Sun Q."/>
            <person name="Mori K."/>
        </authorList>
    </citation>
    <scope>NUCLEOTIDE SEQUENCE [LARGE SCALE GENOMIC DNA]</scope>
    <source>
        <strain evidence="6 7">CCM 3426</strain>
    </source>
</reference>
<gene>
    <name evidence="6" type="ORF">ACFFV7_38950</name>
</gene>
<sequence>MDLRRLQYFVVVAEEGSVGRAARRLLISQPPLSQRIRELEAELGCALFVRTARGMILTMAGEVLLREARELLAAAAGAVERVRQANGEPVLRIGVLGPAESALSAEAARSFTQRYPASRVQLRQGNVADPTIGLRRGEVDVAITFTPFDETGLAVHAVRAEPIYVALPMDDPLADRLSLACVELYGHRTVRLPSEADPTWVKFWQIPGDGPVVRSLGEGLHAVLWQQAAIFVPERTTRTNPVPGVRYVPLADHPSTHLVLARRSTDHSPLVTGYIAASLAWAQNSESA</sequence>
<dbReference type="Proteomes" id="UP001589647">
    <property type="component" value="Unassembled WGS sequence"/>
</dbReference>
<dbReference type="PROSITE" id="PS50931">
    <property type="entry name" value="HTH_LYSR"/>
    <property type="match status" value="1"/>
</dbReference>
<comment type="similarity">
    <text evidence="1">Belongs to the LysR transcriptional regulatory family.</text>
</comment>
<dbReference type="Gene3D" id="3.40.190.10">
    <property type="entry name" value="Periplasmic binding protein-like II"/>
    <property type="match status" value="2"/>
</dbReference>
<dbReference type="SUPFAM" id="SSF53850">
    <property type="entry name" value="Periplasmic binding protein-like II"/>
    <property type="match status" value="1"/>
</dbReference>
<evidence type="ECO:0000313" key="7">
    <source>
        <dbReference type="Proteomes" id="UP001589647"/>
    </source>
</evidence>
<dbReference type="Gene3D" id="1.10.10.10">
    <property type="entry name" value="Winged helix-like DNA-binding domain superfamily/Winged helix DNA-binding domain"/>
    <property type="match status" value="1"/>
</dbReference>
<dbReference type="PANTHER" id="PTHR30346">
    <property type="entry name" value="TRANSCRIPTIONAL DUAL REGULATOR HCAR-RELATED"/>
    <property type="match status" value="1"/>
</dbReference>
<protein>
    <submittedName>
        <fullName evidence="6">LysR family transcriptional regulator</fullName>
    </submittedName>
</protein>
<name>A0ABV5IRT8_9ACTN</name>
<dbReference type="InterPro" id="IPR036388">
    <property type="entry name" value="WH-like_DNA-bd_sf"/>
</dbReference>
<keyword evidence="2" id="KW-0805">Transcription regulation</keyword>
<dbReference type="RefSeq" id="WP_189653883.1">
    <property type="nucleotide sequence ID" value="NZ_BMRC01000050.1"/>
</dbReference>
<keyword evidence="7" id="KW-1185">Reference proteome</keyword>
<comment type="caution">
    <text evidence="6">The sequence shown here is derived from an EMBL/GenBank/DDBJ whole genome shotgun (WGS) entry which is preliminary data.</text>
</comment>
<keyword evidence="4" id="KW-0804">Transcription</keyword>
<organism evidence="6 7">
    <name type="scientific">Nonomuraea spiralis</name>
    <dbReference type="NCBI Taxonomy" id="46182"/>
    <lineage>
        <taxon>Bacteria</taxon>
        <taxon>Bacillati</taxon>
        <taxon>Actinomycetota</taxon>
        <taxon>Actinomycetes</taxon>
        <taxon>Streptosporangiales</taxon>
        <taxon>Streptosporangiaceae</taxon>
        <taxon>Nonomuraea</taxon>
    </lineage>
</organism>
<evidence type="ECO:0000256" key="3">
    <source>
        <dbReference type="ARBA" id="ARBA00023125"/>
    </source>
</evidence>
<dbReference type="PANTHER" id="PTHR30346:SF0">
    <property type="entry name" value="HCA OPERON TRANSCRIPTIONAL ACTIVATOR HCAR"/>
    <property type="match status" value="1"/>
</dbReference>
<keyword evidence="3" id="KW-0238">DNA-binding</keyword>
<accession>A0ABV5IRT8</accession>
<dbReference type="EMBL" id="JBHMEI010000048">
    <property type="protein sequence ID" value="MFB9207221.1"/>
    <property type="molecule type" value="Genomic_DNA"/>
</dbReference>
<dbReference type="Pfam" id="PF03466">
    <property type="entry name" value="LysR_substrate"/>
    <property type="match status" value="1"/>
</dbReference>
<dbReference type="PRINTS" id="PR00039">
    <property type="entry name" value="HTHLYSR"/>
</dbReference>